<dbReference type="GO" id="GO:0003676">
    <property type="term" value="F:nucleic acid binding"/>
    <property type="evidence" value="ECO:0007669"/>
    <property type="project" value="InterPro"/>
</dbReference>
<dbReference type="GO" id="GO:0019899">
    <property type="term" value="F:enzyme binding"/>
    <property type="evidence" value="ECO:0007669"/>
    <property type="project" value="UniProtKB-ARBA"/>
</dbReference>
<dbReference type="SUPFAM" id="SSF57756">
    <property type="entry name" value="Retrovirus zinc finger-like domains"/>
    <property type="match status" value="1"/>
</dbReference>
<dbReference type="AlphaFoldDB" id="A0AAD5QHR9"/>
<keyword evidence="4" id="KW-1185">Reference proteome</keyword>
<comment type="caution">
    <text evidence="3">The sequence shown here is derived from an EMBL/GenBank/DDBJ whole genome shotgun (WGS) entry which is preliminary data.</text>
</comment>
<sequence>MIRCYKCGRFGNHMAQRCKKVDVDQKVCYGCGSKDHLFSACPKVAHRTKPKIGGDEHSNELNNEAGS</sequence>
<dbReference type="InterPro" id="IPR001878">
    <property type="entry name" value="Znf_CCHC"/>
</dbReference>
<organism evidence="3 4">
    <name type="scientific">Parelaphostrongylus tenuis</name>
    <name type="common">Meningeal worm</name>
    <dbReference type="NCBI Taxonomy" id="148309"/>
    <lineage>
        <taxon>Eukaryota</taxon>
        <taxon>Metazoa</taxon>
        <taxon>Ecdysozoa</taxon>
        <taxon>Nematoda</taxon>
        <taxon>Chromadorea</taxon>
        <taxon>Rhabditida</taxon>
        <taxon>Rhabditina</taxon>
        <taxon>Rhabditomorpha</taxon>
        <taxon>Strongyloidea</taxon>
        <taxon>Metastrongylidae</taxon>
        <taxon>Parelaphostrongylus</taxon>
    </lineage>
</organism>
<dbReference type="SMART" id="SM00343">
    <property type="entry name" value="ZnF_C2HC"/>
    <property type="match status" value="2"/>
</dbReference>
<dbReference type="GO" id="GO:0008270">
    <property type="term" value="F:zinc ion binding"/>
    <property type="evidence" value="ECO:0007669"/>
    <property type="project" value="InterPro"/>
</dbReference>
<proteinExistence type="predicted"/>
<feature type="domain" description="CCHC-type" evidence="2">
    <location>
        <begin position="27"/>
        <end position="43"/>
    </location>
</feature>
<protein>
    <recommendedName>
        <fullName evidence="2">CCHC-type domain-containing protein</fullName>
    </recommendedName>
</protein>
<evidence type="ECO:0000313" key="4">
    <source>
        <dbReference type="Proteomes" id="UP001196413"/>
    </source>
</evidence>
<feature type="region of interest" description="Disordered" evidence="1">
    <location>
        <begin position="48"/>
        <end position="67"/>
    </location>
</feature>
<dbReference type="GO" id="GO:0005737">
    <property type="term" value="C:cytoplasm"/>
    <property type="evidence" value="ECO:0007669"/>
    <property type="project" value="UniProtKB-ARBA"/>
</dbReference>
<feature type="domain" description="CCHC-type" evidence="2">
    <location>
        <begin position="3"/>
        <end position="20"/>
    </location>
</feature>
<gene>
    <name evidence="3" type="ORF">KIN20_005774</name>
</gene>
<evidence type="ECO:0000313" key="3">
    <source>
        <dbReference type="EMBL" id="KAJ1350064.1"/>
    </source>
</evidence>
<dbReference type="Proteomes" id="UP001196413">
    <property type="component" value="Unassembled WGS sequence"/>
</dbReference>
<accession>A0AAD5QHR9</accession>
<dbReference type="Gene3D" id="4.10.60.10">
    <property type="entry name" value="Zinc finger, CCHC-type"/>
    <property type="match status" value="1"/>
</dbReference>
<evidence type="ECO:0000256" key="1">
    <source>
        <dbReference type="SAM" id="MobiDB-lite"/>
    </source>
</evidence>
<reference evidence="3" key="1">
    <citation type="submission" date="2021-06" db="EMBL/GenBank/DDBJ databases">
        <title>Parelaphostrongylus tenuis whole genome reference sequence.</title>
        <authorList>
            <person name="Garwood T.J."/>
            <person name="Larsen P.A."/>
            <person name="Fountain-Jones N.M."/>
            <person name="Garbe J.R."/>
            <person name="Macchietto M.G."/>
            <person name="Kania S.A."/>
            <person name="Gerhold R.W."/>
            <person name="Richards J.E."/>
            <person name="Wolf T.M."/>
        </authorList>
    </citation>
    <scope>NUCLEOTIDE SEQUENCE</scope>
    <source>
        <strain evidence="3">MNPRO001-30</strain>
        <tissue evidence="3">Meninges</tissue>
    </source>
</reference>
<dbReference type="InterPro" id="IPR036875">
    <property type="entry name" value="Znf_CCHC_sf"/>
</dbReference>
<dbReference type="EMBL" id="JAHQIW010000793">
    <property type="protein sequence ID" value="KAJ1350064.1"/>
    <property type="molecule type" value="Genomic_DNA"/>
</dbReference>
<name>A0AAD5QHR9_PARTN</name>
<evidence type="ECO:0000259" key="2">
    <source>
        <dbReference type="SMART" id="SM00343"/>
    </source>
</evidence>